<dbReference type="Gene3D" id="1.25.40.10">
    <property type="entry name" value="Tetratricopeptide repeat domain"/>
    <property type="match status" value="1"/>
</dbReference>
<feature type="domain" description="HTH luxR-type" evidence="4">
    <location>
        <begin position="846"/>
        <end position="911"/>
    </location>
</feature>
<proteinExistence type="predicted"/>
<dbReference type="InterPro" id="IPR016032">
    <property type="entry name" value="Sig_transdc_resp-reg_C-effctor"/>
</dbReference>
<dbReference type="SUPFAM" id="SSF46894">
    <property type="entry name" value="C-terminal effector domain of the bipartite response regulators"/>
    <property type="match status" value="1"/>
</dbReference>
<protein>
    <recommendedName>
        <fullName evidence="4">HTH luxR-type domain-containing protein</fullName>
    </recommendedName>
</protein>
<dbReference type="InterPro" id="IPR036388">
    <property type="entry name" value="WH-like_DNA-bd_sf"/>
</dbReference>
<gene>
    <name evidence="5" type="ORF">FHP89_13745</name>
</gene>
<dbReference type="Pfam" id="PF00196">
    <property type="entry name" value="GerE"/>
    <property type="match status" value="1"/>
</dbReference>
<sequence>MPAHLPLFHAASLDSPPKRNAPPAFTFEAVSVSALDAAVAATDKLLALVAPVGYGKTVFMGALHARLRALGEVVFWVGLDERDDSVQAVLHWFEELAYRHSEQLHPTQALFRGDAPLDARLDALVAAASAYPQPFTLFVDNLNSCEESGLATVLNRLVFETPSSVRFVFSSTQVLPFDMARARLAGLVQPVGPEALSLDDAAVEQVLGPVLARRIGGDGVSTVTRLTEGWPAAVRLAQIVLAEAADPRAELETFSGADEDLASLLNRQVLAGVSPRLRDFLLGIAPLRSVSAELCRAALEDAEADRHLDDLLARNLFIIPLDRNRQWYRLHTLFRQYLISESERRLDAATRQGILSRAARWLAKCGQWQDAIDYALQAGDSTLAANLLNQAAAAVVRQGELRRYIDWVDRLRQQGQAIDLDAEYWYVWALVLGRRYEAGRKEIERVRPLVTQAMAGEARDGVALQALQRRLVIAGAAIDVFTDRLPEAHEGASQWLAQRDIDDAFDATAACCVQSIYLSAAHRFVEARDAVQRAHGWAYQTDSIYANGWLIALNALPALHEGNYALIGPELATSLDSLMRALGEGAGICGTIALMSAHCAMETGDAARARELLALGLRTAQTHGFVDALAFGFDAAVKCWTGAPEDPIDLTGLRQIAAAYPARLATTLSCALIRGLVRLDRLDDAQAEAARIGLDPVQPEAVPLALAIPAGADAWRAACIALAVGEGRGAQLEPLIEQSARQAGIEGRSARQVELVLIQMHLSVQSGQPALANRHLLRAINLAAGRGIVRPFLDHGTTIAGLVDEARADGWGFALMQERRFFADICRRLPVSEQSVQMRLRALNLDARLIEPLSSRQSELLSLLDAGLSNQQIADRLHVTVSTVKGHLQKLYAKLGVPSRTAALARARGIGLV</sequence>
<dbReference type="GO" id="GO:0006355">
    <property type="term" value="P:regulation of DNA-templated transcription"/>
    <property type="evidence" value="ECO:0007669"/>
    <property type="project" value="InterPro"/>
</dbReference>
<comment type="caution">
    <text evidence="5">The sequence shown here is derived from an EMBL/GenBank/DDBJ whole genome shotgun (WGS) entry which is preliminary data.</text>
</comment>
<dbReference type="InterPro" id="IPR059106">
    <property type="entry name" value="WHD_MalT"/>
</dbReference>
<evidence type="ECO:0000256" key="2">
    <source>
        <dbReference type="ARBA" id="ARBA00023125"/>
    </source>
</evidence>
<dbReference type="InterPro" id="IPR000792">
    <property type="entry name" value="Tscrpt_reg_LuxR_C"/>
</dbReference>
<reference evidence="5 6" key="1">
    <citation type="submission" date="2019-07" db="EMBL/GenBank/DDBJ databases">
        <title>The pathways for chlorine oxyanion respiration interact through the shared metabolite chlorate.</title>
        <authorList>
            <person name="Barnum T.P."/>
            <person name="Cheng Y."/>
            <person name="Hill K.A."/>
            <person name="Lucas L.N."/>
            <person name="Carlson H.K."/>
            <person name="Coates J.D."/>
        </authorList>
    </citation>
    <scope>NUCLEOTIDE SEQUENCE [LARGE SCALE GENOMIC DNA]</scope>
    <source>
        <strain evidence="5 6">SFB-1</strain>
    </source>
</reference>
<dbReference type="Pfam" id="PF25873">
    <property type="entry name" value="WHD_MalT"/>
    <property type="match status" value="1"/>
</dbReference>
<keyword evidence="2" id="KW-0238">DNA-binding</keyword>
<evidence type="ECO:0000256" key="3">
    <source>
        <dbReference type="ARBA" id="ARBA00023163"/>
    </source>
</evidence>
<dbReference type="SMART" id="SM00421">
    <property type="entry name" value="HTH_LUXR"/>
    <property type="match status" value="1"/>
</dbReference>
<dbReference type="PRINTS" id="PR00038">
    <property type="entry name" value="HTHLUXR"/>
</dbReference>
<evidence type="ECO:0000313" key="5">
    <source>
        <dbReference type="EMBL" id="TVO75411.1"/>
    </source>
</evidence>
<dbReference type="InterPro" id="IPR027417">
    <property type="entry name" value="P-loop_NTPase"/>
</dbReference>
<evidence type="ECO:0000256" key="1">
    <source>
        <dbReference type="ARBA" id="ARBA00023015"/>
    </source>
</evidence>
<keyword evidence="1" id="KW-0805">Transcription regulation</keyword>
<dbReference type="PROSITE" id="PS50043">
    <property type="entry name" value="HTH_LUXR_2"/>
    <property type="match status" value="1"/>
</dbReference>
<dbReference type="Gene3D" id="1.10.10.10">
    <property type="entry name" value="Winged helix-like DNA-binding domain superfamily/Winged helix DNA-binding domain"/>
    <property type="match status" value="1"/>
</dbReference>
<dbReference type="InterPro" id="IPR011990">
    <property type="entry name" value="TPR-like_helical_dom_sf"/>
</dbReference>
<evidence type="ECO:0000259" key="4">
    <source>
        <dbReference type="PROSITE" id="PS50043"/>
    </source>
</evidence>
<dbReference type="EMBL" id="VMNI01000013">
    <property type="protein sequence ID" value="TVO75411.1"/>
    <property type="molecule type" value="Genomic_DNA"/>
</dbReference>
<organism evidence="5 6">
    <name type="scientific">Denitromonas halophila</name>
    <dbReference type="NCBI Taxonomy" id="1629404"/>
    <lineage>
        <taxon>Bacteria</taxon>
        <taxon>Pseudomonadati</taxon>
        <taxon>Pseudomonadota</taxon>
        <taxon>Betaproteobacteria</taxon>
        <taxon>Rhodocyclales</taxon>
        <taxon>Zoogloeaceae</taxon>
        <taxon>Denitromonas</taxon>
    </lineage>
</organism>
<dbReference type="Proteomes" id="UP000318349">
    <property type="component" value="Unassembled WGS sequence"/>
</dbReference>
<evidence type="ECO:0000313" key="6">
    <source>
        <dbReference type="Proteomes" id="UP000318349"/>
    </source>
</evidence>
<dbReference type="GO" id="GO:0003677">
    <property type="term" value="F:DNA binding"/>
    <property type="evidence" value="ECO:0007669"/>
    <property type="project" value="UniProtKB-KW"/>
</dbReference>
<dbReference type="SUPFAM" id="SSF52540">
    <property type="entry name" value="P-loop containing nucleoside triphosphate hydrolases"/>
    <property type="match status" value="1"/>
</dbReference>
<accession>A0A557SDJ8</accession>
<dbReference type="CDD" id="cd06170">
    <property type="entry name" value="LuxR_C_like"/>
    <property type="match status" value="1"/>
</dbReference>
<dbReference type="PANTHER" id="PTHR44688">
    <property type="entry name" value="DNA-BINDING TRANSCRIPTIONAL ACTIVATOR DEVR_DOSR"/>
    <property type="match status" value="1"/>
</dbReference>
<dbReference type="AlphaFoldDB" id="A0A557SDJ8"/>
<keyword evidence="3" id="KW-0804">Transcription</keyword>
<dbReference type="PANTHER" id="PTHR44688:SF16">
    <property type="entry name" value="DNA-BINDING TRANSCRIPTIONAL ACTIVATOR DEVR_DOSR"/>
    <property type="match status" value="1"/>
</dbReference>
<name>A0A557SDJ8_9RHOO</name>